<name>A0A8S0P9G0_OLEEU</name>
<evidence type="ECO:0000313" key="1">
    <source>
        <dbReference type="EMBL" id="CAA2934974.1"/>
    </source>
</evidence>
<dbReference type="InterPro" id="IPR036047">
    <property type="entry name" value="F-box-like_dom_sf"/>
</dbReference>
<evidence type="ECO:0000313" key="2">
    <source>
        <dbReference type="Proteomes" id="UP000594638"/>
    </source>
</evidence>
<gene>
    <name evidence="1" type="ORF">OLEA9_A057595</name>
</gene>
<reference evidence="1 2" key="1">
    <citation type="submission" date="2019-12" db="EMBL/GenBank/DDBJ databases">
        <authorList>
            <person name="Alioto T."/>
            <person name="Alioto T."/>
            <person name="Gomez Garrido J."/>
        </authorList>
    </citation>
    <scope>NUCLEOTIDE SEQUENCE [LARGE SCALE GENOMIC DNA]</scope>
</reference>
<dbReference type="EMBL" id="CACTIH010000021">
    <property type="protein sequence ID" value="CAA2934974.1"/>
    <property type="molecule type" value="Genomic_DNA"/>
</dbReference>
<sequence>MQFFFVMEGDTLWVSHCVENVASGIVELDSFSELNESKNEVPSISVDLVLLDDLLEQILAYLPIASRAGYVYKRWHEIVTSERFLWNFTCVLSQKPWYFMFTSSDEPVGYAYAPIL</sequence>
<dbReference type="SUPFAM" id="SSF81383">
    <property type="entry name" value="F-box domain"/>
    <property type="match status" value="1"/>
</dbReference>
<dbReference type="Proteomes" id="UP000594638">
    <property type="component" value="Unassembled WGS sequence"/>
</dbReference>
<dbReference type="OrthoDB" id="1733297at2759"/>
<dbReference type="Gramene" id="OE9A057595T1">
    <property type="protein sequence ID" value="OE9A057595C1"/>
    <property type="gene ID" value="OE9A057595"/>
</dbReference>
<protein>
    <submittedName>
        <fullName evidence="1">F-box kelch-repeat At3g61590</fullName>
    </submittedName>
</protein>
<proteinExistence type="predicted"/>
<organism evidence="1 2">
    <name type="scientific">Olea europaea subsp. europaea</name>
    <dbReference type="NCBI Taxonomy" id="158383"/>
    <lineage>
        <taxon>Eukaryota</taxon>
        <taxon>Viridiplantae</taxon>
        <taxon>Streptophyta</taxon>
        <taxon>Embryophyta</taxon>
        <taxon>Tracheophyta</taxon>
        <taxon>Spermatophyta</taxon>
        <taxon>Magnoliopsida</taxon>
        <taxon>eudicotyledons</taxon>
        <taxon>Gunneridae</taxon>
        <taxon>Pentapetalae</taxon>
        <taxon>asterids</taxon>
        <taxon>lamiids</taxon>
        <taxon>Lamiales</taxon>
        <taxon>Oleaceae</taxon>
        <taxon>Oleeae</taxon>
        <taxon>Olea</taxon>
    </lineage>
</organism>
<dbReference type="FunFam" id="1.20.1280.50:FF:000030">
    <property type="entry name" value="F-box/kelch-repeat protein At3g61590"/>
    <property type="match status" value="1"/>
</dbReference>
<keyword evidence="2" id="KW-1185">Reference proteome</keyword>
<accession>A0A8S0P9G0</accession>
<dbReference type="AlphaFoldDB" id="A0A8S0P9G0"/>
<comment type="caution">
    <text evidence="1">The sequence shown here is derived from an EMBL/GenBank/DDBJ whole genome shotgun (WGS) entry which is preliminary data.</text>
</comment>